<comment type="similarity">
    <text evidence="1">Belongs to the 4-oxalocrotonate tautomerase family.</text>
</comment>
<dbReference type="Gene3D" id="3.30.429.10">
    <property type="entry name" value="Macrophage Migration Inhibitory Factor"/>
    <property type="match status" value="1"/>
</dbReference>
<dbReference type="EMBL" id="JBHSWG010000010">
    <property type="protein sequence ID" value="MFC6763267.1"/>
    <property type="molecule type" value="Genomic_DNA"/>
</dbReference>
<dbReference type="InterPro" id="IPR004370">
    <property type="entry name" value="4-OT-like_dom"/>
</dbReference>
<accession>A0ABW2BE74</accession>
<dbReference type="InterPro" id="IPR014347">
    <property type="entry name" value="Tautomerase/MIF_sf"/>
</dbReference>
<dbReference type="SUPFAM" id="SSF55331">
    <property type="entry name" value="Tautomerase/MIF"/>
    <property type="match status" value="1"/>
</dbReference>
<name>A0ABW2BE74_9RHOB</name>
<evidence type="ECO:0000313" key="4">
    <source>
        <dbReference type="EMBL" id="MFC6762675.1"/>
    </source>
</evidence>
<reference evidence="9" key="2">
    <citation type="journal article" date="2019" name="Int. J. Syst. Evol. Microbiol.">
        <title>The Global Catalogue of Microorganisms (GCM) 10K type strain sequencing project: providing services to taxonomists for standard genome sequencing and annotation.</title>
        <authorList>
            <consortium name="The Broad Institute Genomics Platform"/>
            <consortium name="The Broad Institute Genome Sequencing Center for Infectious Disease"/>
            <person name="Wu L."/>
            <person name="Ma J."/>
        </authorList>
    </citation>
    <scope>NUCLEOTIDE SEQUENCE [LARGE SCALE GENOMIC DNA]</scope>
    <source>
        <strain evidence="9">CCUG 66188</strain>
    </source>
</reference>
<keyword evidence="9" id="KW-1185">Reference proteome</keyword>
<evidence type="ECO:0000256" key="1">
    <source>
        <dbReference type="ARBA" id="ARBA00006723"/>
    </source>
</evidence>
<dbReference type="EMBL" id="JBHSWG010000011">
    <property type="protein sequence ID" value="MFC6763439.1"/>
    <property type="molecule type" value="Genomic_DNA"/>
</dbReference>
<gene>
    <name evidence="4" type="ORF">ACFQFQ_28865</name>
    <name evidence="5" type="ORF">ACFQFQ_32565</name>
    <name evidence="6" type="ORF">ACFQFQ_33285</name>
    <name evidence="7" type="ORF">ACFQFQ_33560</name>
    <name evidence="8" type="ORF">ACFQFQ_34055</name>
</gene>
<dbReference type="PANTHER" id="PTHR35530">
    <property type="entry name" value="TAUTOMERASE-RELATED"/>
    <property type="match status" value="1"/>
</dbReference>
<evidence type="ECO:0000313" key="5">
    <source>
        <dbReference type="EMBL" id="MFC6763267.1"/>
    </source>
</evidence>
<dbReference type="Pfam" id="PF01361">
    <property type="entry name" value="Tautomerase"/>
    <property type="match status" value="1"/>
</dbReference>
<organism evidence="7 9">
    <name type="scientific">Sulfitobacter porphyrae</name>
    <dbReference type="NCBI Taxonomy" id="1246864"/>
    <lineage>
        <taxon>Bacteria</taxon>
        <taxon>Pseudomonadati</taxon>
        <taxon>Pseudomonadota</taxon>
        <taxon>Alphaproteobacteria</taxon>
        <taxon>Rhodobacterales</taxon>
        <taxon>Roseobacteraceae</taxon>
        <taxon>Sulfitobacter</taxon>
    </lineage>
</organism>
<proteinExistence type="inferred from homology"/>
<evidence type="ECO:0000313" key="9">
    <source>
        <dbReference type="Proteomes" id="UP001596353"/>
    </source>
</evidence>
<dbReference type="PANTHER" id="PTHR35530:SF1">
    <property type="entry name" value="2-HYDROXYMUCONATE TAUTOMERASE"/>
    <property type="match status" value="1"/>
</dbReference>
<evidence type="ECO:0000259" key="3">
    <source>
        <dbReference type="Pfam" id="PF01361"/>
    </source>
</evidence>
<keyword evidence="2" id="KW-0413">Isomerase</keyword>
<reference evidence="7" key="1">
    <citation type="journal article" date="2014" name="Int. J. Syst. Evol. Microbiol.">
        <title>Complete genome of a new Firmicutes species belonging to the dominant human colonic microbiota ('Ruminococcus bicirculans') reveals two chromosomes and a selective capacity to utilize plant glucans.</title>
        <authorList>
            <consortium name="NISC Comparative Sequencing Program"/>
            <person name="Wegmann U."/>
            <person name="Louis P."/>
            <person name="Goesmann A."/>
            <person name="Henrissat B."/>
            <person name="Duncan S.H."/>
            <person name="Flint H.J."/>
        </authorList>
    </citation>
    <scope>NUCLEOTIDE SEQUENCE</scope>
    <source>
        <strain evidence="7">NBRC 109054</strain>
    </source>
</reference>
<dbReference type="EMBL" id="JBHSWG010000010">
    <property type="protein sequence ID" value="MFC6763388.1"/>
    <property type="molecule type" value="Genomic_DNA"/>
</dbReference>
<dbReference type="EMBL" id="JBHSWG010000011">
    <property type="protein sequence ID" value="MFC6763522.1"/>
    <property type="molecule type" value="Genomic_DNA"/>
</dbReference>
<sequence length="69" mass="7548">MPLVDIELIEGVFDADQKAQMIERVTNAMVEIEGEAMRSVTWVRVKEIRSGQWGIGGNTPSAADIKAMG</sequence>
<comment type="caution">
    <text evidence="7">The sequence shown here is derived from an EMBL/GenBank/DDBJ whole genome shotgun (WGS) entry which is preliminary data.</text>
</comment>
<evidence type="ECO:0000313" key="7">
    <source>
        <dbReference type="EMBL" id="MFC6763439.1"/>
    </source>
</evidence>
<feature type="domain" description="4-oxalocrotonate tautomerase-like" evidence="3">
    <location>
        <begin position="2"/>
        <end position="62"/>
    </location>
</feature>
<evidence type="ECO:0000313" key="6">
    <source>
        <dbReference type="EMBL" id="MFC6763388.1"/>
    </source>
</evidence>
<protein>
    <submittedName>
        <fullName evidence="7">4-oxalocrotonate tautomerase family protein</fullName>
    </submittedName>
</protein>
<reference evidence="7" key="3">
    <citation type="submission" date="2024-09" db="EMBL/GenBank/DDBJ databases">
        <authorList>
            <person name="Sun Q."/>
            <person name="Mori K."/>
        </authorList>
    </citation>
    <scope>NUCLEOTIDE SEQUENCE</scope>
    <source>
        <strain evidence="7">NBRC 109054</strain>
    </source>
</reference>
<dbReference type="EMBL" id="JBHSWG010000005">
    <property type="protein sequence ID" value="MFC6762675.1"/>
    <property type="molecule type" value="Genomic_DNA"/>
</dbReference>
<dbReference type="Proteomes" id="UP001596353">
    <property type="component" value="Unassembled WGS sequence"/>
</dbReference>
<evidence type="ECO:0000313" key="8">
    <source>
        <dbReference type="EMBL" id="MFC6763522.1"/>
    </source>
</evidence>
<evidence type="ECO:0000256" key="2">
    <source>
        <dbReference type="ARBA" id="ARBA00023235"/>
    </source>
</evidence>